<gene>
    <name evidence="3" type="ORF">OIU79_025965</name>
</gene>
<keyword evidence="2 3" id="KW-0812">Transmembrane</keyword>
<dbReference type="AlphaFoldDB" id="A0A9Q0W5V1"/>
<reference evidence="3" key="2">
    <citation type="journal article" date="2023" name="Int. J. Mol. Sci.">
        <title>De Novo Assembly and Annotation of 11 Diverse Shrub Willow (Salix) Genomes Reveals Novel Gene Organization in Sex-Linked Regions.</title>
        <authorList>
            <person name="Hyden B."/>
            <person name="Feng K."/>
            <person name="Yates T.B."/>
            <person name="Jawdy S."/>
            <person name="Cereghino C."/>
            <person name="Smart L.B."/>
            <person name="Muchero W."/>
        </authorList>
    </citation>
    <scope>NUCLEOTIDE SEQUENCE</scope>
    <source>
        <tissue evidence="3">Shoot tip</tissue>
    </source>
</reference>
<feature type="region of interest" description="Disordered" evidence="1">
    <location>
        <begin position="84"/>
        <end position="105"/>
    </location>
</feature>
<feature type="compositionally biased region" description="Acidic residues" evidence="1">
    <location>
        <begin position="85"/>
        <end position="103"/>
    </location>
</feature>
<organism evidence="3 4">
    <name type="scientific">Salix purpurea</name>
    <name type="common">Purple osier willow</name>
    <dbReference type="NCBI Taxonomy" id="77065"/>
    <lineage>
        <taxon>Eukaryota</taxon>
        <taxon>Viridiplantae</taxon>
        <taxon>Streptophyta</taxon>
        <taxon>Embryophyta</taxon>
        <taxon>Tracheophyta</taxon>
        <taxon>Spermatophyta</taxon>
        <taxon>Magnoliopsida</taxon>
        <taxon>eudicotyledons</taxon>
        <taxon>Gunneridae</taxon>
        <taxon>Pentapetalae</taxon>
        <taxon>rosids</taxon>
        <taxon>fabids</taxon>
        <taxon>Malpighiales</taxon>
        <taxon>Salicaceae</taxon>
        <taxon>Saliceae</taxon>
        <taxon>Salix</taxon>
    </lineage>
</organism>
<name>A0A9Q0W5V1_SALPP</name>
<dbReference type="EMBL" id="JAPFFK010000006">
    <property type="protein sequence ID" value="KAJ6761239.1"/>
    <property type="molecule type" value="Genomic_DNA"/>
</dbReference>
<proteinExistence type="predicted"/>
<sequence length="258" mass="28496">MFESALELIAQAASSSFVVFCFCNLIIVIILLGSRPVSKFDRESEILRSAVINAHARVKEDTLASHDGNEISIDDRKVSIILEEPTGEGGEDDEESGNDSEDDELRRRAEEFISKKRDTARVCCGHLLSIAVHNLIMMTQLTDKLLIVPFESNIAETHCRENGNYRSIAVSLLPSYVLEASLAQKVLDFFSIHVQATHENNQQTSCKCGGSDFHGCQSESEQFKALVNESSRQPTDPWFNPSELSNKQQEAGTASSGV</sequence>
<evidence type="ECO:0000313" key="3">
    <source>
        <dbReference type="EMBL" id="KAJ6761239.1"/>
    </source>
</evidence>
<dbReference type="OrthoDB" id="1110706at2759"/>
<keyword evidence="2" id="KW-1133">Transmembrane helix</keyword>
<comment type="caution">
    <text evidence="3">The sequence shown here is derived from an EMBL/GenBank/DDBJ whole genome shotgun (WGS) entry which is preliminary data.</text>
</comment>
<keyword evidence="2" id="KW-0472">Membrane</keyword>
<evidence type="ECO:0000313" key="4">
    <source>
        <dbReference type="Proteomes" id="UP001151532"/>
    </source>
</evidence>
<accession>A0A9Q0W5V1</accession>
<reference evidence="3" key="1">
    <citation type="submission" date="2022-11" db="EMBL/GenBank/DDBJ databases">
        <authorList>
            <person name="Hyden B.L."/>
            <person name="Feng K."/>
            <person name="Yates T."/>
            <person name="Jawdy S."/>
            <person name="Smart L.B."/>
            <person name="Muchero W."/>
        </authorList>
    </citation>
    <scope>NUCLEOTIDE SEQUENCE</scope>
    <source>
        <tissue evidence="3">Shoot tip</tissue>
    </source>
</reference>
<dbReference type="Proteomes" id="UP001151532">
    <property type="component" value="Chromosome 15Z"/>
</dbReference>
<dbReference type="PANTHER" id="PTHR36595">
    <property type="entry name" value="TRANSMEMBRANE PROTEIN"/>
    <property type="match status" value="1"/>
</dbReference>
<evidence type="ECO:0000256" key="1">
    <source>
        <dbReference type="SAM" id="MobiDB-lite"/>
    </source>
</evidence>
<protein>
    <submittedName>
        <fullName evidence="3">TRANSMEMBRANE PROTEIN</fullName>
    </submittedName>
</protein>
<feature type="region of interest" description="Disordered" evidence="1">
    <location>
        <begin position="226"/>
        <end position="258"/>
    </location>
</feature>
<evidence type="ECO:0000256" key="2">
    <source>
        <dbReference type="SAM" id="Phobius"/>
    </source>
</evidence>
<dbReference type="PANTHER" id="PTHR36595:SF1">
    <property type="entry name" value="TRANSMEMBRANE PROTEIN"/>
    <property type="match status" value="1"/>
</dbReference>
<feature type="transmembrane region" description="Helical" evidence="2">
    <location>
        <begin position="12"/>
        <end position="32"/>
    </location>
</feature>
<keyword evidence="4" id="KW-1185">Reference proteome</keyword>
<feature type="compositionally biased region" description="Polar residues" evidence="1">
    <location>
        <begin position="242"/>
        <end position="258"/>
    </location>
</feature>